<reference evidence="3 4" key="1">
    <citation type="journal article" date="2023" name="Int. J. Syst. Evol. Microbiol.">
        <title>Streptococcus sciuri sp. nov., Staphylococcus marylandisciuri sp. nov. and Staphylococcus americanisciuri sp. nov., isolated from faeces of eastern grey squirrel (Sciurus carolinensis).</title>
        <authorList>
            <person name="Volokhov D.V."/>
            <person name="Zagorodnyaya T.A."/>
            <person name="Furtak V.A."/>
            <person name="Nattanmai G."/>
            <person name="Randall L."/>
            <person name="Jose S."/>
            <person name="Gao Y."/>
            <person name="Eisenberg T."/>
            <person name="Delmonte P."/>
            <person name="Blom J."/>
            <person name="Mitchell K.K."/>
        </authorList>
    </citation>
    <scope>NUCLEOTIDE SEQUENCE [LARGE SCALE GENOMIC DNA]</scope>
    <source>
        <strain evidence="3 4">GRT3</strain>
    </source>
</reference>
<organism evidence="3 4">
    <name type="scientific">Staphylococcus americanisciuri</name>
    <dbReference type="NCBI Taxonomy" id="2973940"/>
    <lineage>
        <taxon>Bacteria</taxon>
        <taxon>Bacillati</taxon>
        <taxon>Bacillota</taxon>
        <taxon>Bacilli</taxon>
        <taxon>Bacillales</taxon>
        <taxon>Staphylococcaceae</taxon>
        <taxon>Staphylococcus</taxon>
    </lineage>
</organism>
<dbReference type="Pfam" id="PF03009">
    <property type="entry name" value="GDPD"/>
    <property type="match status" value="1"/>
</dbReference>
<dbReference type="InterPro" id="IPR017946">
    <property type="entry name" value="PLC-like_Pdiesterase_TIM-brl"/>
</dbReference>
<dbReference type="Gene3D" id="3.20.20.190">
    <property type="entry name" value="Phosphatidylinositol (PI) phosphodiesterase"/>
    <property type="match status" value="1"/>
</dbReference>
<dbReference type="RefSeq" id="WP_259200351.1">
    <property type="nucleotide sequence ID" value="NZ_JANUXY010000007.1"/>
</dbReference>
<evidence type="ECO:0000256" key="1">
    <source>
        <dbReference type="SAM" id="SignalP"/>
    </source>
</evidence>
<name>A0ABT2F2X1_9STAP</name>
<dbReference type="PROSITE" id="PS51704">
    <property type="entry name" value="GP_PDE"/>
    <property type="match status" value="1"/>
</dbReference>
<feature type="signal peptide" evidence="1">
    <location>
        <begin position="1"/>
        <end position="30"/>
    </location>
</feature>
<accession>A0ABT2F2X1</accession>
<keyword evidence="1" id="KW-0732">Signal</keyword>
<sequence>MKNSSKLLLSTGLVASLLVSPIGAIDSVHACSQHHAHGHQQASPLSPSKNNVLNKEHVNIGHRGASGYAPEHTFASYDKSINEMGADYLEIDLQMTKDGHLVAMHDETVDRTTDGTGRVSDYTLEELKQLDAGSWFNDAHPELQNSAYQGQEVPTLDEIFARYGTKANYYIETKSPNDYPGMEEKLLASLKKHGLDKNNHLSKGKVVIQSFSKESLLKMHKLNANVPLVQLMDKGQLQQYNDKDLSYISSYAIGIGPDYTDLTAENTQHLRELGFHIHPYTVNDRDAMARLNDYGVTGVFTNYPDIYRDMIQ</sequence>
<dbReference type="EMBL" id="JANUXY010000007">
    <property type="protein sequence ID" value="MCS4486803.1"/>
    <property type="molecule type" value="Genomic_DNA"/>
</dbReference>
<dbReference type="InterPro" id="IPR030395">
    <property type="entry name" value="GP_PDE_dom"/>
</dbReference>
<dbReference type="SUPFAM" id="SSF51695">
    <property type="entry name" value="PLC-like phosphodiesterases"/>
    <property type="match status" value="1"/>
</dbReference>
<gene>
    <name evidence="3" type="ORF">NXS11_07825</name>
</gene>
<dbReference type="PANTHER" id="PTHR46211">
    <property type="entry name" value="GLYCEROPHOSPHORYL DIESTER PHOSPHODIESTERASE"/>
    <property type="match status" value="1"/>
</dbReference>
<dbReference type="PANTHER" id="PTHR46211:SF7">
    <property type="entry name" value="GLYCEROPHOSPHODIESTER PHOSPHODIESTERASE"/>
    <property type="match status" value="1"/>
</dbReference>
<proteinExistence type="predicted"/>
<dbReference type="Proteomes" id="UP001205609">
    <property type="component" value="Unassembled WGS sequence"/>
</dbReference>
<evidence type="ECO:0000259" key="2">
    <source>
        <dbReference type="PROSITE" id="PS51704"/>
    </source>
</evidence>
<dbReference type="CDD" id="cd08601">
    <property type="entry name" value="GDPD_SaGlpQ_like"/>
    <property type="match status" value="1"/>
</dbReference>
<evidence type="ECO:0000313" key="3">
    <source>
        <dbReference type="EMBL" id="MCS4486803.1"/>
    </source>
</evidence>
<keyword evidence="4" id="KW-1185">Reference proteome</keyword>
<feature type="chain" id="PRO_5046506664" evidence="1">
    <location>
        <begin position="31"/>
        <end position="312"/>
    </location>
</feature>
<comment type="caution">
    <text evidence="3">The sequence shown here is derived from an EMBL/GenBank/DDBJ whole genome shotgun (WGS) entry which is preliminary data.</text>
</comment>
<evidence type="ECO:0000313" key="4">
    <source>
        <dbReference type="Proteomes" id="UP001205609"/>
    </source>
</evidence>
<protein>
    <submittedName>
        <fullName evidence="3">Glycerophosphodiester phosphodiesterase</fullName>
    </submittedName>
</protein>
<feature type="domain" description="GP-PDE" evidence="2">
    <location>
        <begin position="57"/>
        <end position="311"/>
    </location>
</feature>